<protein>
    <recommendedName>
        <fullName evidence="7">Ribosomal RNA small subunit methyltransferase A</fullName>
        <ecNumber evidence="7">2.1.1.182</ecNumber>
    </recommendedName>
    <alternativeName>
        <fullName evidence="7">16S rRNA (adenine(1518)-N(6)/adenine(1519)-N(6))-dimethyltransferase</fullName>
    </alternativeName>
    <alternativeName>
        <fullName evidence="7">16S rRNA dimethyladenosine transferase</fullName>
    </alternativeName>
    <alternativeName>
        <fullName evidence="7">16S rRNA dimethylase</fullName>
    </alternativeName>
    <alternativeName>
        <fullName evidence="7">S-adenosylmethionine-6-N', N'-adenosyl(rRNA) dimethyltransferase</fullName>
    </alternativeName>
</protein>
<dbReference type="InterPro" id="IPR020598">
    <property type="entry name" value="rRNA_Ade_methylase_Trfase_N"/>
</dbReference>
<dbReference type="EC" id="2.1.1.182" evidence="7"/>
<feature type="binding site" evidence="7 8">
    <location>
        <position position="13"/>
    </location>
    <ligand>
        <name>S-adenosyl-L-methionine</name>
        <dbReference type="ChEBI" id="CHEBI:59789"/>
    </ligand>
</feature>
<dbReference type="Gene3D" id="3.40.50.150">
    <property type="entry name" value="Vaccinia Virus protein VP39"/>
    <property type="match status" value="1"/>
</dbReference>
<dbReference type="EMBL" id="JANQAO010000004">
    <property type="protein sequence ID" value="MDM5148133.1"/>
    <property type="molecule type" value="Genomic_DNA"/>
</dbReference>
<dbReference type="SUPFAM" id="SSF53335">
    <property type="entry name" value="S-adenosyl-L-methionine-dependent methyltransferases"/>
    <property type="match status" value="1"/>
</dbReference>
<keyword evidence="5 7" id="KW-0949">S-adenosyl-L-methionine</keyword>
<dbReference type="HAMAP" id="MF_00607">
    <property type="entry name" value="16SrRNA_methyltr_A"/>
    <property type="match status" value="1"/>
</dbReference>
<keyword evidence="1 7" id="KW-0963">Cytoplasm</keyword>
<comment type="similarity">
    <text evidence="7">Belongs to the class I-like SAM-binding methyltransferase superfamily. rRNA adenine N(6)-methyltransferase family. RsmA subfamily.</text>
</comment>
<dbReference type="InterPro" id="IPR023165">
    <property type="entry name" value="rRNA_Ade_diMease-like_C"/>
</dbReference>
<keyword evidence="4 7" id="KW-0808">Transferase</keyword>
<evidence type="ECO:0000256" key="5">
    <source>
        <dbReference type="ARBA" id="ARBA00022691"/>
    </source>
</evidence>
<dbReference type="Gene3D" id="1.10.8.100">
    <property type="entry name" value="Ribosomal RNA adenine dimethylase-like, domain 2"/>
    <property type="match status" value="1"/>
</dbReference>
<proteinExistence type="inferred from homology"/>
<feature type="binding site" evidence="7 8">
    <location>
        <position position="102"/>
    </location>
    <ligand>
        <name>S-adenosyl-L-methionine</name>
        <dbReference type="ChEBI" id="CHEBI:59789"/>
    </ligand>
</feature>
<dbReference type="NCBIfam" id="TIGR00755">
    <property type="entry name" value="ksgA"/>
    <property type="match status" value="1"/>
</dbReference>
<name>A0ABT7QN50_9GAMM</name>
<comment type="function">
    <text evidence="7">Specifically dimethylates two adjacent adenosines (A1518 and A1519) in the loop of a conserved hairpin near the 3'-end of 16S rRNA in the 30S particle. May play a critical role in biogenesis of 30S subunits.</text>
</comment>
<dbReference type="InterPro" id="IPR029063">
    <property type="entry name" value="SAM-dependent_MTases_sf"/>
</dbReference>
<dbReference type="PANTHER" id="PTHR11727:SF7">
    <property type="entry name" value="DIMETHYLADENOSINE TRANSFERASE-RELATED"/>
    <property type="match status" value="1"/>
</dbReference>
<dbReference type="PANTHER" id="PTHR11727">
    <property type="entry name" value="DIMETHYLADENOSINE TRANSFERASE"/>
    <property type="match status" value="1"/>
</dbReference>
<evidence type="ECO:0000256" key="7">
    <source>
        <dbReference type="HAMAP-Rule" id="MF_00607"/>
    </source>
</evidence>
<dbReference type="Proteomes" id="UP001168167">
    <property type="component" value="Unassembled WGS sequence"/>
</dbReference>
<dbReference type="Pfam" id="PF00398">
    <property type="entry name" value="RrnaAD"/>
    <property type="match status" value="1"/>
</dbReference>
<gene>
    <name evidence="7 10" type="primary">rsmA</name>
    <name evidence="7" type="synonym">ksgA</name>
    <name evidence="10" type="ORF">NQX30_07130</name>
</gene>
<accession>A0ABT7QN50</accession>
<reference evidence="10" key="2">
    <citation type="journal article" date="2023" name="Microbiome">
        <title>Synthase-selected sorting approach identifies a beta-lactone synthase in a nudibranch symbiotic bacterium.</title>
        <authorList>
            <person name="Dzunkova M."/>
            <person name="La Clair J.J."/>
            <person name="Tyml T."/>
            <person name="Doud D."/>
            <person name="Schulz F."/>
            <person name="Piquer-Esteban S."/>
            <person name="Porcel Sanchis D."/>
            <person name="Osborn A."/>
            <person name="Robinson D."/>
            <person name="Louie K.B."/>
            <person name="Bowen B.P."/>
            <person name="Bowers R.M."/>
            <person name="Lee J."/>
            <person name="Arnau V."/>
            <person name="Diaz-Villanueva W."/>
            <person name="Stepanauskas R."/>
            <person name="Gosliner T."/>
            <person name="Date S.V."/>
            <person name="Northen T.R."/>
            <person name="Cheng J.F."/>
            <person name="Burkart M.D."/>
            <person name="Woyke T."/>
        </authorList>
    </citation>
    <scope>NUCLEOTIDE SEQUENCE</scope>
    <source>
        <strain evidence="10">Df01</strain>
    </source>
</reference>
<evidence type="ECO:0000256" key="3">
    <source>
        <dbReference type="ARBA" id="ARBA00022603"/>
    </source>
</evidence>
<keyword evidence="2 7" id="KW-0698">rRNA processing</keyword>
<reference evidence="10" key="1">
    <citation type="submission" date="2022-08" db="EMBL/GenBank/DDBJ databases">
        <authorList>
            <person name="Dzunkova M."/>
            <person name="La Clair J."/>
            <person name="Tyml T."/>
            <person name="Doud D."/>
            <person name="Schulz F."/>
            <person name="Piquer S."/>
            <person name="Porcel Sanchis D."/>
            <person name="Osborn A."/>
            <person name="Robinson D."/>
            <person name="Louie K.B."/>
            <person name="Bowen B.P."/>
            <person name="Bowers R."/>
            <person name="Lee J."/>
            <person name="Arnau Llombart V."/>
            <person name="Diaz Villanueva W."/>
            <person name="Gosliner T."/>
            <person name="Northen T."/>
            <person name="Cheng J.-F."/>
            <person name="Burkart M.D."/>
            <person name="Woyke T."/>
        </authorList>
    </citation>
    <scope>NUCLEOTIDE SEQUENCE</scope>
    <source>
        <strain evidence="10">Df01</strain>
    </source>
</reference>
<keyword evidence="11" id="KW-1185">Reference proteome</keyword>
<dbReference type="PROSITE" id="PS51689">
    <property type="entry name" value="SAM_RNA_A_N6_MT"/>
    <property type="match status" value="1"/>
</dbReference>
<dbReference type="InterPro" id="IPR001737">
    <property type="entry name" value="KsgA/Erm"/>
</dbReference>
<evidence type="ECO:0000313" key="10">
    <source>
        <dbReference type="EMBL" id="MDM5148133.1"/>
    </source>
</evidence>
<evidence type="ECO:0000256" key="8">
    <source>
        <dbReference type="PROSITE-ProRule" id="PRU01026"/>
    </source>
</evidence>
<evidence type="ECO:0000313" key="11">
    <source>
        <dbReference type="Proteomes" id="UP001168167"/>
    </source>
</evidence>
<comment type="subcellular location">
    <subcellularLocation>
        <location evidence="7">Cytoplasm</location>
    </subcellularLocation>
</comment>
<evidence type="ECO:0000256" key="1">
    <source>
        <dbReference type="ARBA" id="ARBA00022490"/>
    </source>
</evidence>
<feature type="binding site" evidence="7 8">
    <location>
        <position position="38"/>
    </location>
    <ligand>
        <name>S-adenosyl-L-methionine</name>
        <dbReference type="ChEBI" id="CHEBI:59789"/>
    </ligand>
</feature>
<dbReference type="InterPro" id="IPR011530">
    <property type="entry name" value="rRNA_adenine_dimethylase"/>
</dbReference>
<keyword evidence="3 7" id="KW-0489">Methyltransferase</keyword>
<comment type="catalytic activity">
    <reaction evidence="7">
        <text>adenosine(1518)/adenosine(1519) in 16S rRNA + 4 S-adenosyl-L-methionine = N(6)-dimethyladenosine(1518)/N(6)-dimethyladenosine(1519) in 16S rRNA + 4 S-adenosyl-L-homocysteine + 4 H(+)</text>
        <dbReference type="Rhea" id="RHEA:19609"/>
        <dbReference type="Rhea" id="RHEA-COMP:10232"/>
        <dbReference type="Rhea" id="RHEA-COMP:10233"/>
        <dbReference type="ChEBI" id="CHEBI:15378"/>
        <dbReference type="ChEBI" id="CHEBI:57856"/>
        <dbReference type="ChEBI" id="CHEBI:59789"/>
        <dbReference type="ChEBI" id="CHEBI:74411"/>
        <dbReference type="ChEBI" id="CHEBI:74493"/>
        <dbReference type="EC" id="2.1.1.182"/>
    </reaction>
</comment>
<dbReference type="GO" id="GO:0052908">
    <property type="term" value="F:16S rRNA (adenine(1518)-N(6)/adenine(1519)-N(6))-dimethyltransferase activity"/>
    <property type="evidence" value="ECO:0007669"/>
    <property type="project" value="UniProtKB-EC"/>
</dbReference>
<dbReference type="SMART" id="SM00650">
    <property type="entry name" value="rADc"/>
    <property type="match status" value="1"/>
</dbReference>
<feature type="binding site" evidence="7 8">
    <location>
        <position position="59"/>
    </location>
    <ligand>
        <name>S-adenosyl-L-methionine</name>
        <dbReference type="ChEBI" id="CHEBI:59789"/>
    </ligand>
</feature>
<evidence type="ECO:0000256" key="2">
    <source>
        <dbReference type="ARBA" id="ARBA00022552"/>
    </source>
</evidence>
<organism evidence="10 11">
    <name type="scientific">Candidatus Doriopsillibacter californiensis</name>
    <dbReference type="NCBI Taxonomy" id="2970740"/>
    <lineage>
        <taxon>Bacteria</taxon>
        <taxon>Pseudomonadati</taxon>
        <taxon>Pseudomonadota</taxon>
        <taxon>Gammaproteobacteria</taxon>
        <taxon>Candidatus Tethybacterales</taxon>
        <taxon>Candidatus Persebacteraceae</taxon>
        <taxon>Candidatus Doriopsillibacter</taxon>
    </lineage>
</organism>
<feature type="binding site" evidence="7 8">
    <location>
        <position position="11"/>
    </location>
    <ligand>
        <name>S-adenosyl-L-methionine</name>
        <dbReference type="ChEBI" id="CHEBI:59789"/>
    </ligand>
</feature>
<sequence>MNVPRKRFGQHFLRDKNLINALLKHIAPQEGEEFLEIGPGNGALTEALLQAPINLTAIEIDRELADGLRTRFGKKLHLLVDDVLCTDLAGLLAGGNVRVAGNLPYNISTPLLLRLADCRSRDMHLMLQREVAMRLLAQPGGSDYGRLTVSVRLSYDVEEVLQAPPEAFWPAPKVHSTVVRLLPRTLPLTLTPTLQILLKAAFQSRRKMLGNALKKFTINWQTANIEPTRRPQTLSPEEFSRLATHMLVPHEEVNV</sequence>
<feature type="binding site" evidence="7 8">
    <location>
        <position position="82"/>
    </location>
    <ligand>
        <name>S-adenosyl-L-methionine</name>
        <dbReference type="ChEBI" id="CHEBI:59789"/>
    </ligand>
</feature>
<feature type="domain" description="Ribosomal RNA adenine methylase transferase N-terminal" evidence="9">
    <location>
        <begin position="18"/>
        <end position="185"/>
    </location>
</feature>
<keyword evidence="6 7" id="KW-0694">RNA-binding</keyword>
<evidence type="ECO:0000259" key="9">
    <source>
        <dbReference type="SMART" id="SM00650"/>
    </source>
</evidence>
<evidence type="ECO:0000256" key="4">
    <source>
        <dbReference type="ARBA" id="ARBA00022679"/>
    </source>
</evidence>
<comment type="caution">
    <text evidence="10">The sequence shown here is derived from an EMBL/GenBank/DDBJ whole genome shotgun (WGS) entry which is preliminary data.</text>
</comment>
<evidence type="ECO:0000256" key="6">
    <source>
        <dbReference type="ARBA" id="ARBA00022884"/>
    </source>
</evidence>